<dbReference type="Gene3D" id="2.60.120.380">
    <property type="match status" value="2"/>
</dbReference>
<name>A0AA51RX39_9GAMM</name>
<feature type="domain" description="PKD" evidence="2">
    <location>
        <begin position="299"/>
        <end position="365"/>
    </location>
</feature>
<dbReference type="AlphaFoldDB" id="A0AA51RX39"/>
<evidence type="ECO:0000256" key="1">
    <source>
        <dbReference type="ARBA" id="ARBA00001913"/>
    </source>
</evidence>
<organism evidence="3 4">
    <name type="scientific">Pleionea litopenaei</name>
    <dbReference type="NCBI Taxonomy" id="3070815"/>
    <lineage>
        <taxon>Bacteria</taxon>
        <taxon>Pseudomonadati</taxon>
        <taxon>Pseudomonadota</taxon>
        <taxon>Gammaproteobacteria</taxon>
        <taxon>Oceanospirillales</taxon>
        <taxon>Pleioneaceae</taxon>
        <taxon>Pleionea</taxon>
    </lineage>
</organism>
<accession>A0AA51RX39</accession>
<reference evidence="3 4" key="1">
    <citation type="submission" date="2023-08" db="EMBL/GenBank/DDBJ databases">
        <title>Pleionea litopenaei sp. nov., isolated from stomach of juvenile Litopenaeus vannamei.</title>
        <authorList>
            <person name="Rho A.M."/>
            <person name="Hwang C.Y."/>
        </authorList>
    </citation>
    <scope>NUCLEOTIDE SEQUENCE [LARGE SCALE GENOMIC DNA]</scope>
    <source>
        <strain evidence="3 4">HL-JVS1</strain>
    </source>
</reference>
<evidence type="ECO:0000313" key="4">
    <source>
        <dbReference type="Proteomes" id="UP001239782"/>
    </source>
</evidence>
<dbReference type="InterPro" id="IPR022409">
    <property type="entry name" value="PKD/Chitinase_dom"/>
</dbReference>
<dbReference type="SUPFAM" id="SSF53474">
    <property type="entry name" value="alpha/beta-Hydrolases"/>
    <property type="match status" value="1"/>
</dbReference>
<dbReference type="InterPro" id="IPR007280">
    <property type="entry name" value="Peptidase_C_arc/bac"/>
</dbReference>
<comment type="cofactor">
    <cofactor evidence="1">
        <name>Ca(2+)</name>
        <dbReference type="ChEBI" id="CHEBI:29108"/>
    </cofactor>
</comment>
<dbReference type="Pfam" id="PF04151">
    <property type="entry name" value="PPC"/>
    <property type="match status" value="2"/>
</dbReference>
<feature type="domain" description="PKD" evidence="2">
    <location>
        <begin position="557"/>
        <end position="638"/>
    </location>
</feature>
<dbReference type="CDD" id="cd00146">
    <property type="entry name" value="PKD"/>
    <property type="match status" value="3"/>
</dbReference>
<dbReference type="EMBL" id="CP133548">
    <property type="protein sequence ID" value="WMS89119.1"/>
    <property type="molecule type" value="Genomic_DNA"/>
</dbReference>
<dbReference type="Proteomes" id="UP001239782">
    <property type="component" value="Chromosome"/>
</dbReference>
<dbReference type="Gene3D" id="2.60.40.10">
    <property type="entry name" value="Immunoglobulins"/>
    <property type="match status" value="3"/>
</dbReference>
<dbReference type="PANTHER" id="PTHR36842">
    <property type="entry name" value="PROTEIN TOLB HOMOLOG"/>
    <property type="match status" value="1"/>
</dbReference>
<evidence type="ECO:0000313" key="3">
    <source>
        <dbReference type="EMBL" id="WMS89119.1"/>
    </source>
</evidence>
<dbReference type="SMART" id="SM00089">
    <property type="entry name" value="PKD"/>
    <property type="match status" value="3"/>
</dbReference>
<dbReference type="RefSeq" id="WP_309204366.1">
    <property type="nucleotide sequence ID" value="NZ_CP133548.1"/>
</dbReference>
<evidence type="ECO:0000259" key="2">
    <source>
        <dbReference type="PROSITE" id="PS50093"/>
    </source>
</evidence>
<dbReference type="InterPro" id="IPR013783">
    <property type="entry name" value="Ig-like_fold"/>
</dbReference>
<dbReference type="PANTHER" id="PTHR36842:SF1">
    <property type="entry name" value="PROTEIN TOLB"/>
    <property type="match status" value="1"/>
</dbReference>
<dbReference type="Gene3D" id="3.40.50.1820">
    <property type="entry name" value="alpha/beta hydrolase"/>
    <property type="match status" value="1"/>
</dbReference>
<keyword evidence="4" id="KW-1185">Reference proteome</keyword>
<gene>
    <name evidence="3" type="ORF">Q9312_09470</name>
</gene>
<dbReference type="InterPro" id="IPR035986">
    <property type="entry name" value="PKD_dom_sf"/>
</dbReference>
<sequence>MKNTARYLFVLGILFTGFVQNHLYAAEKINQSINLAGNRQATWYIPDGQADTWVILQHGFQRNKSNMDHFATTLMNNGFLVLTLNTSVTGGNPSLASDMADAVIDSMPLPPNNYPLPSQLILSGHSAGALFVTHLGARLMERGDQQLVGAILLDPVDANDGMGDAMQAMVNAGRPVYSILANASSCNSSNNAVGPLNDLTSAFVGIKLTNNSKHTDAEGDSTGGIITWLCGSPKDYNVVYLQDFALNWALDMSAGTINPDYYPGGSKIAALIAAEDGELIKQGAVTYPPQADFAFSANELSVQFSDQSQDADGSIDSYAWDFGDGSSSALASPSHTYSSAGTYNVSLTVTDNDGLTGSINKSVTVVNGGIAPNAAFSFSVDQFIAAFTDTSSDSDGSIVQWSWDFGDGNGSNATNPMHTYGSPGTYNVTLTVTDDDGLTDSVTQAVTMTSGGGLANPTELTDLAAAQNQALNYFMDVPAGAADLNFTISGGSGDADIYIRFGTAPTTSQYDYRPYKNGNDEVVDIATPQAGTWYIMIRGYRAYSGLKFNASYKTPGDNMAPRAAFSSSASGLSVSFTDESSDSDGSIVSRLWSFGDGSQSTDANPSHRYSQAGTYTVTLAVSDDDNASDSVSQSVVVTDASDDELQNGQARTDLAADTGQELHFVLNVPANALNAQFVITGGSGDADVYVRYGAKPTQSEYDYRPYRYGNEETVTVAGPQAGQWFVMVRAYNAFSGVSLTGSYDDNE</sequence>
<dbReference type="Pfam" id="PF18911">
    <property type="entry name" value="PKD_4"/>
    <property type="match status" value="3"/>
</dbReference>
<proteinExistence type="predicted"/>
<dbReference type="SUPFAM" id="SSF49299">
    <property type="entry name" value="PKD domain"/>
    <property type="match status" value="3"/>
</dbReference>
<dbReference type="InterPro" id="IPR000601">
    <property type="entry name" value="PKD_dom"/>
</dbReference>
<dbReference type="KEGG" id="plei:Q9312_09470"/>
<dbReference type="InterPro" id="IPR029058">
    <property type="entry name" value="AB_hydrolase_fold"/>
</dbReference>
<protein>
    <submittedName>
        <fullName evidence="3">PKD domain-containing protein</fullName>
    </submittedName>
</protein>
<dbReference type="PROSITE" id="PS50093">
    <property type="entry name" value="PKD"/>
    <property type="match status" value="3"/>
</dbReference>
<feature type="domain" description="PKD" evidence="2">
    <location>
        <begin position="387"/>
        <end position="453"/>
    </location>
</feature>